<keyword evidence="3 5" id="KW-0863">Zinc-finger</keyword>
<comment type="function">
    <text evidence="6">Putative transcription activator involved in regulating light control of development.</text>
</comment>
<feature type="domain" description="SWIM-type" evidence="8">
    <location>
        <begin position="356"/>
        <end position="392"/>
    </location>
</feature>
<evidence type="ECO:0000256" key="6">
    <source>
        <dbReference type="RuleBase" id="RU367018"/>
    </source>
</evidence>
<comment type="subcellular location">
    <subcellularLocation>
        <location evidence="6">Nucleus</location>
    </subcellularLocation>
</comment>
<dbReference type="PANTHER" id="PTHR31669">
    <property type="entry name" value="PROTEIN FAR1-RELATED SEQUENCE 10-RELATED"/>
    <property type="match status" value="1"/>
</dbReference>
<sequence>MPTGAVDGTSNGGVAGAALSSELDEVPVLLEHLRKRQAESPGFFYAMQVDGGNRVSCVFWADPRARAAYGSSGDAVTLDTTYRKARYMPPVAAFCGVNHHLQGVTLGCCLLLDETKATYLWLLDTWLAAVGGGRRHPGLLVTDQGKAMEAAVARVMPNTRHRFCQWHILSRCKQILHEAYAKHATLKADLKECVCVSETIEEFEVRWEFVLNKYNLRENAWLQSVYDSRQQWAWVYQKGFFFPELLKSQQSESLNKFFKAHFNAKTPLLAFISRFEQAMALHFEKEAEAEFATLYLKPTLKTPSVIEKQAAGIYTRAIFDVFQEFIESLGYHADKVEDGMVLTFIVAREEDNGRSYLVTFNQSDKQAKCSCYKFEYAGLLCRHVLRIFFMVGVRSLPDDCIVERWTMDAVASIALDERQLEPGISSSECLAACYDDLCQNGLTYAMRGAMLPDVYKVAKAALQKAFAEVVSAKNQQMSEQQSCSRQQDMLQHRMPLPKLQASKAPTKK</sequence>
<dbReference type="Pfam" id="PF10551">
    <property type="entry name" value="MULE"/>
    <property type="match status" value="1"/>
</dbReference>
<evidence type="ECO:0000256" key="5">
    <source>
        <dbReference type="PROSITE-ProRule" id="PRU00325"/>
    </source>
</evidence>
<proteinExistence type="inferred from homology"/>
<dbReference type="InterPro" id="IPR018289">
    <property type="entry name" value="MULE_transposase_dom"/>
</dbReference>
<evidence type="ECO:0000259" key="8">
    <source>
        <dbReference type="PROSITE" id="PS50966"/>
    </source>
</evidence>
<dbReference type="PROSITE" id="PS50966">
    <property type="entry name" value="ZF_SWIM"/>
    <property type="match status" value="1"/>
</dbReference>
<evidence type="ECO:0000256" key="3">
    <source>
        <dbReference type="ARBA" id="ARBA00022771"/>
    </source>
</evidence>
<dbReference type="AlphaFoldDB" id="A0A0A9E1E9"/>
<keyword evidence="4 6" id="KW-0862">Zinc</keyword>
<dbReference type="InterPro" id="IPR006564">
    <property type="entry name" value="Znf_PMZ"/>
</dbReference>
<name>A0A0A9E1E9_ARUDO</name>
<evidence type="ECO:0000256" key="1">
    <source>
        <dbReference type="ARBA" id="ARBA00005889"/>
    </source>
</evidence>
<reference evidence="9" key="2">
    <citation type="journal article" date="2015" name="Data Brief">
        <title>Shoot transcriptome of the giant reed, Arundo donax.</title>
        <authorList>
            <person name="Barrero R.A."/>
            <person name="Guerrero F.D."/>
            <person name="Moolhuijzen P."/>
            <person name="Goolsby J.A."/>
            <person name="Tidwell J."/>
            <person name="Bellgard S.E."/>
            <person name="Bellgard M.I."/>
        </authorList>
    </citation>
    <scope>NUCLEOTIDE SEQUENCE</scope>
    <source>
        <tissue evidence="9">Shoot tissue taken approximately 20 cm above the soil surface</tissue>
    </source>
</reference>
<keyword evidence="2 6" id="KW-0479">Metal-binding</keyword>
<feature type="compositionally biased region" description="Polar residues" evidence="7">
    <location>
        <begin position="478"/>
        <end position="489"/>
    </location>
</feature>
<dbReference type="GO" id="GO:0006355">
    <property type="term" value="P:regulation of DNA-templated transcription"/>
    <property type="evidence" value="ECO:0007669"/>
    <property type="project" value="UniProtKB-UniRule"/>
</dbReference>
<organism evidence="9">
    <name type="scientific">Arundo donax</name>
    <name type="common">Giant reed</name>
    <name type="synonym">Donax arundinaceus</name>
    <dbReference type="NCBI Taxonomy" id="35708"/>
    <lineage>
        <taxon>Eukaryota</taxon>
        <taxon>Viridiplantae</taxon>
        <taxon>Streptophyta</taxon>
        <taxon>Embryophyta</taxon>
        <taxon>Tracheophyta</taxon>
        <taxon>Spermatophyta</taxon>
        <taxon>Magnoliopsida</taxon>
        <taxon>Liliopsida</taxon>
        <taxon>Poales</taxon>
        <taxon>Poaceae</taxon>
        <taxon>PACMAD clade</taxon>
        <taxon>Arundinoideae</taxon>
        <taxon>Arundineae</taxon>
        <taxon>Arundo</taxon>
    </lineage>
</organism>
<dbReference type="InterPro" id="IPR031052">
    <property type="entry name" value="FHY3/FAR1"/>
</dbReference>
<dbReference type="SMART" id="SM00575">
    <property type="entry name" value="ZnF_PMZ"/>
    <property type="match status" value="1"/>
</dbReference>
<accession>A0A0A9E1E9</accession>
<evidence type="ECO:0000256" key="4">
    <source>
        <dbReference type="ARBA" id="ARBA00022833"/>
    </source>
</evidence>
<protein>
    <recommendedName>
        <fullName evidence="6">Protein FAR1-RELATED SEQUENCE</fullName>
    </recommendedName>
</protein>
<comment type="similarity">
    <text evidence="1 6">Belongs to the FHY3/FAR1 family.</text>
</comment>
<dbReference type="Pfam" id="PF04434">
    <property type="entry name" value="SWIM"/>
    <property type="match status" value="1"/>
</dbReference>
<dbReference type="InterPro" id="IPR007527">
    <property type="entry name" value="Znf_SWIM"/>
</dbReference>
<reference evidence="9" key="1">
    <citation type="submission" date="2014-09" db="EMBL/GenBank/DDBJ databases">
        <authorList>
            <person name="Magalhaes I.L.F."/>
            <person name="Oliveira U."/>
            <person name="Santos F.R."/>
            <person name="Vidigal T.H.D.A."/>
            <person name="Brescovit A.D."/>
            <person name="Santos A.J."/>
        </authorList>
    </citation>
    <scope>NUCLEOTIDE SEQUENCE</scope>
    <source>
        <tissue evidence="9">Shoot tissue taken approximately 20 cm above the soil surface</tissue>
    </source>
</reference>
<evidence type="ECO:0000256" key="7">
    <source>
        <dbReference type="SAM" id="MobiDB-lite"/>
    </source>
</evidence>
<feature type="region of interest" description="Disordered" evidence="7">
    <location>
        <begin position="478"/>
        <end position="508"/>
    </location>
</feature>
<dbReference type="GO" id="GO:0005634">
    <property type="term" value="C:nucleus"/>
    <property type="evidence" value="ECO:0007669"/>
    <property type="project" value="UniProtKB-SubCell"/>
</dbReference>
<dbReference type="PANTHER" id="PTHR31669:SF293">
    <property type="entry name" value="PROTEIN FAR1-RELATED SEQUENCE"/>
    <property type="match status" value="1"/>
</dbReference>
<evidence type="ECO:0000256" key="2">
    <source>
        <dbReference type="ARBA" id="ARBA00022723"/>
    </source>
</evidence>
<dbReference type="GO" id="GO:0008270">
    <property type="term" value="F:zinc ion binding"/>
    <property type="evidence" value="ECO:0007669"/>
    <property type="project" value="UniProtKB-UniRule"/>
</dbReference>
<evidence type="ECO:0000313" key="9">
    <source>
        <dbReference type="EMBL" id="JAD92843.1"/>
    </source>
</evidence>
<keyword evidence="6" id="KW-0539">Nucleus</keyword>
<dbReference type="EMBL" id="GBRH01205052">
    <property type="protein sequence ID" value="JAD92843.1"/>
    <property type="molecule type" value="Transcribed_RNA"/>
</dbReference>